<protein>
    <submittedName>
        <fullName evidence="1">36416_t:CDS:1</fullName>
    </submittedName>
</protein>
<comment type="caution">
    <text evidence="1">The sequence shown here is derived from an EMBL/GenBank/DDBJ whole genome shotgun (WGS) entry which is preliminary data.</text>
</comment>
<feature type="non-terminal residue" evidence="1">
    <location>
        <position position="1"/>
    </location>
</feature>
<evidence type="ECO:0000313" key="2">
    <source>
        <dbReference type="Proteomes" id="UP000789920"/>
    </source>
</evidence>
<accession>A0ACA9SND8</accession>
<dbReference type="Proteomes" id="UP000789920">
    <property type="component" value="Unassembled WGS sequence"/>
</dbReference>
<sequence>QNIPQGTYGNIVSLSNGNKIVRWKFNYSAWHLFGNMLESFPVTQIDKSESISSSSGDTIISRIRDILQLLQTILTYAPNLVKPFIEHLEAREEIIKYYADFPSIIFAVIKHSFRLLNKMNHDEIELIACCLRCLRALLPHFGNEICSYLKQSKLLPEIVTTGGTINYTQSIDQLQYLLMERECIFGNYPVTLAFLDLVIRILGNIEQVPDTE</sequence>
<keyword evidence="2" id="KW-1185">Reference proteome</keyword>
<gene>
    <name evidence="1" type="ORF">RPERSI_LOCUS32625</name>
</gene>
<dbReference type="EMBL" id="CAJVQC010137057">
    <property type="protein sequence ID" value="CAG8843134.1"/>
    <property type="molecule type" value="Genomic_DNA"/>
</dbReference>
<proteinExistence type="predicted"/>
<feature type="non-terminal residue" evidence="1">
    <location>
        <position position="212"/>
    </location>
</feature>
<organism evidence="1 2">
    <name type="scientific">Racocetra persica</name>
    <dbReference type="NCBI Taxonomy" id="160502"/>
    <lineage>
        <taxon>Eukaryota</taxon>
        <taxon>Fungi</taxon>
        <taxon>Fungi incertae sedis</taxon>
        <taxon>Mucoromycota</taxon>
        <taxon>Glomeromycotina</taxon>
        <taxon>Glomeromycetes</taxon>
        <taxon>Diversisporales</taxon>
        <taxon>Gigasporaceae</taxon>
        <taxon>Racocetra</taxon>
    </lineage>
</organism>
<name>A0ACA9SND8_9GLOM</name>
<evidence type="ECO:0000313" key="1">
    <source>
        <dbReference type="EMBL" id="CAG8843134.1"/>
    </source>
</evidence>
<reference evidence="1" key="1">
    <citation type="submission" date="2021-06" db="EMBL/GenBank/DDBJ databases">
        <authorList>
            <person name="Kallberg Y."/>
            <person name="Tangrot J."/>
            <person name="Rosling A."/>
        </authorList>
    </citation>
    <scope>NUCLEOTIDE SEQUENCE</scope>
    <source>
        <strain evidence="1">MA461A</strain>
    </source>
</reference>